<proteinExistence type="predicted"/>
<evidence type="ECO:0000313" key="2">
    <source>
        <dbReference type="Proteomes" id="UP001233999"/>
    </source>
</evidence>
<feature type="non-terminal residue" evidence="1">
    <location>
        <position position="1"/>
    </location>
</feature>
<organism evidence="1 2">
    <name type="scientific">Diploptera punctata</name>
    <name type="common">Pacific beetle cockroach</name>
    <dbReference type="NCBI Taxonomy" id="6984"/>
    <lineage>
        <taxon>Eukaryota</taxon>
        <taxon>Metazoa</taxon>
        <taxon>Ecdysozoa</taxon>
        <taxon>Arthropoda</taxon>
        <taxon>Hexapoda</taxon>
        <taxon>Insecta</taxon>
        <taxon>Pterygota</taxon>
        <taxon>Neoptera</taxon>
        <taxon>Polyneoptera</taxon>
        <taxon>Dictyoptera</taxon>
        <taxon>Blattodea</taxon>
        <taxon>Blaberoidea</taxon>
        <taxon>Blaberidae</taxon>
        <taxon>Diplopterinae</taxon>
        <taxon>Diploptera</taxon>
    </lineage>
</organism>
<accession>A0AAD7ZH61</accession>
<name>A0AAD7ZH61_DIPPU</name>
<reference evidence="1" key="2">
    <citation type="submission" date="2023-05" db="EMBL/GenBank/DDBJ databases">
        <authorList>
            <person name="Fouks B."/>
        </authorList>
    </citation>
    <scope>NUCLEOTIDE SEQUENCE</scope>
    <source>
        <strain evidence="1">Stay&amp;Tobe</strain>
        <tissue evidence="1">Testes</tissue>
    </source>
</reference>
<dbReference type="Proteomes" id="UP001233999">
    <property type="component" value="Unassembled WGS sequence"/>
</dbReference>
<protein>
    <submittedName>
        <fullName evidence="1">Uncharacterized protein</fullName>
    </submittedName>
</protein>
<evidence type="ECO:0000313" key="1">
    <source>
        <dbReference type="EMBL" id="KAJ9580599.1"/>
    </source>
</evidence>
<dbReference type="AlphaFoldDB" id="A0AAD7ZH61"/>
<comment type="caution">
    <text evidence="1">The sequence shown here is derived from an EMBL/GenBank/DDBJ whole genome shotgun (WGS) entry which is preliminary data.</text>
</comment>
<sequence>MLVGTIKCLSSHFIQLRTRLRMNSRNLDALIYTSADITSQYDDVDPNSCDSRDLREKHSVLQERRPLDISCEHNTALRMSQMKMLSVVLSFALIRAGTPRGGEQLCPPLQDALA</sequence>
<keyword evidence="2" id="KW-1185">Reference proteome</keyword>
<gene>
    <name evidence="1" type="ORF">L9F63_024214</name>
</gene>
<reference evidence="1" key="1">
    <citation type="journal article" date="2023" name="IScience">
        <title>Live-bearing cockroach genome reveals convergent evolutionary mechanisms linked to viviparity in insects and beyond.</title>
        <authorList>
            <person name="Fouks B."/>
            <person name="Harrison M.C."/>
            <person name="Mikhailova A.A."/>
            <person name="Marchal E."/>
            <person name="English S."/>
            <person name="Carruthers M."/>
            <person name="Jennings E.C."/>
            <person name="Chiamaka E.L."/>
            <person name="Frigard R.A."/>
            <person name="Pippel M."/>
            <person name="Attardo G.M."/>
            <person name="Benoit J.B."/>
            <person name="Bornberg-Bauer E."/>
            <person name="Tobe S.S."/>
        </authorList>
    </citation>
    <scope>NUCLEOTIDE SEQUENCE</scope>
    <source>
        <strain evidence="1">Stay&amp;Tobe</strain>
    </source>
</reference>
<feature type="non-terminal residue" evidence="1">
    <location>
        <position position="114"/>
    </location>
</feature>
<dbReference type="EMBL" id="JASPKZ010008247">
    <property type="protein sequence ID" value="KAJ9580599.1"/>
    <property type="molecule type" value="Genomic_DNA"/>
</dbReference>